<evidence type="ECO:0000256" key="1">
    <source>
        <dbReference type="ARBA" id="ARBA00006154"/>
    </source>
</evidence>
<dbReference type="GO" id="GO:0046912">
    <property type="term" value="F:acyltransferase activity, acyl groups converted into alkyl on transfer"/>
    <property type="evidence" value="ECO:0007669"/>
    <property type="project" value="InterPro"/>
</dbReference>
<evidence type="ECO:0000256" key="2">
    <source>
        <dbReference type="ARBA" id="ARBA00022679"/>
    </source>
</evidence>
<evidence type="ECO:0000256" key="3">
    <source>
        <dbReference type="RuleBase" id="RU003523"/>
    </source>
</evidence>
<protein>
    <recommendedName>
        <fullName evidence="4">Pyruvate carboxyltransferase domain-containing protein</fullName>
    </recommendedName>
</protein>
<feature type="domain" description="Pyruvate carboxyltransferase" evidence="4">
    <location>
        <begin position="20"/>
        <end position="193"/>
    </location>
</feature>
<keyword evidence="6" id="KW-1185">Reference proteome</keyword>
<keyword evidence="2 3" id="KW-0808">Transferase</keyword>
<evidence type="ECO:0000313" key="6">
    <source>
        <dbReference type="Proteomes" id="UP000471521"/>
    </source>
</evidence>
<evidence type="ECO:0000313" key="5">
    <source>
        <dbReference type="EMBL" id="MXR22168.1"/>
    </source>
</evidence>
<dbReference type="SUPFAM" id="SSF51569">
    <property type="entry name" value="Aldolase"/>
    <property type="match status" value="1"/>
</dbReference>
<evidence type="ECO:0000259" key="4">
    <source>
        <dbReference type="PROSITE" id="PS50991"/>
    </source>
</evidence>
<comment type="caution">
    <text evidence="5">The sequence shown here is derived from an EMBL/GenBank/DDBJ whole genome shotgun (WGS) entry which is preliminary data.</text>
</comment>
<dbReference type="AlphaFoldDB" id="A0A6B0SKD1"/>
<sequence>MAAKFSGTTNSPGLASDTDVQFLDTTLRDGEQAPGVSLTADQKATVARKLDAAGVSVVEAGSACTSAGERETIRRVTGLDLDATVTSFCRGVKRDVELALDCGVDGVNLVVPASDRHVERKVGTTREDVLDTTRELVEFATDHGLWVEVIGEDGSRADLDFLSCLFSSTTSPGAGVPGATQILYLSPKYQRAT</sequence>
<comment type="similarity">
    <text evidence="1 3">Belongs to the alpha-IPM synthase/homocitrate synthase family.</text>
</comment>
<dbReference type="Gene3D" id="3.20.20.70">
    <property type="entry name" value="Aldolase class I"/>
    <property type="match status" value="1"/>
</dbReference>
<dbReference type="InterPro" id="IPR000891">
    <property type="entry name" value="PYR_CT"/>
</dbReference>
<dbReference type="Pfam" id="PF00682">
    <property type="entry name" value="HMGL-like"/>
    <property type="match status" value="1"/>
</dbReference>
<name>A0A6B0SKD1_9EURY</name>
<dbReference type="PROSITE" id="PS00815">
    <property type="entry name" value="AIPM_HOMOCIT_SYNTH_1"/>
    <property type="match status" value="1"/>
</dbReference>
<proteinExistence type="inferred from homology"/>
<dbReference type="EMBL" id="WUUU01000213">
    <property type="protein sequence ID" value="MXR22168.1"/>
    <property type="molecule type" value="Genomic_DNA"/>
</dbReference>
<dbReference type="PANTHER" id="PTHR42880:SF2">
    <property type="entry name" value="(R)-CITRAMALATE SYNTHASE CIMA"/>
    <property type="match status" value="1"/>
</dbReference>
<dbReference type="GO" id="GO:0019752">
    <property type="term" value="P:carboxylic acid metabolic process"/>
    <property type="evidence" value="ECO:0007669"/>
    <property type="project" value="InterPro"/>
</dbReference>
<dbReference type="InterPro" id="IPR013785">
    <property type="entry name" value="Aldolase_TIM"/>
</dbReference>
<accession>A0A6B0SKD1</accession>
<dbReference type="PROSITE" id="PS50991">
    <property type="entry name" value="PYR_CT"/>
    <property type="match status" value="1"/>
</dbReference>
<dbReference type="Proteomes" id="UP000471521">
    <property type="component" value="Unassembled WGS sequence"/>
</dbReference>
<gene>
    <name evidence="5" type="ORF">GRX66_16805</name>
</gene>
<dbReference type="PANTHER" id="PTHR42880">
    <property type="entry name" value="HOMOCITRATE SYNTHASE"/>
    <property type="match status" value="1"/>
</dbReference>
<dbReference type="InterPro" id="IPR002034">
    <property type="entry name" value="AIPM/Hcit_synth_CS"/>
</dbReference>
<reference evidence="5 6" key="1">
    <citation type="submission" date="2019-12" db="EMBL/GenBank/DDBJ databases">
        <title>Isolation and characterization of three novel carbon monoxide-oxidizing members of Halobacteria from salione crusts and soils.</title>
        <authorList>
            <person name="Myers M.R."/>
            <person name="King G.M."/>
        </authorList>
    </citation>
    <scope>NUCLEOTIDE SEQUENCE [LARGE SCALE GENOMIC DNA]</scope>
    <source>
        <strain evidence="5 6">PCN9</strain>
    </source>
</reference>
<organism evidence="5 6">
    <name type="scientific">Halobacterium bonnevillei</name>
    <dbReference type="NCBI Taxonomy" id="2692200"/>
    <lineage>
        <taxon>Archaea</taxon>
        <taxon>Methanobacteriati</taxon>
        <taxon>Methanobacteriota</taxon>
        <taxon>Stenosarchaea group</taxon>
        <taxon>Halobacteria</taxon>
        <taxon>Halobacteriales</taxon>
        <taxon>Halobacteriaceae</taxon>
        <taxon>Halobacterium</taxon>
    </lineage>
</organism>